<gene>
    <name evidence="1" type="ORF">K432DRAFT_192726</name>
</gene>
<keyword evidence="2" id="KW-1185">Reference proteome</keyword>
<reference evidence="1 2" key="1">
    <citation type="journal article" date="2016" name="Nat. Commun.">
        <title>Ectomycorrhizal ecology is imprinted in the genome of the dominant symbiotic fungus Cenococcum geophilum.</title>
        <authorList>
            <consortium name="DOE Joint Genome Institute"/>
            <person name="Peter M."/>
            <person name="Kohler A."/>
            <person name="Ohm R.A."/>
            <person name="Kuo A."/>
            <person name="Krutzmann J."/>
            <person name="Morin E."/>
            <person name="Arend M."/>
            <person name="Barry K.W."/>
            <person name="Binder M."/>
            <person name="Choi C."/>
            <person name="Clum A."/>
            <person name="Copeland A."/>
            <person name="Grisel N."/>
            <person name="Haridas S."/>
            <person name="Kipfer T."/>
            <person name="LaButti K."/>
            <person name="Lindquist E."/>
            <person name="Lipzen A."/>
            <person name="Maire R."/>
            <person name="Meier B."/>
            <person name="Mihaltcheva S."/>
            <person name="Molinier V."/>
            <person name="Murat C."/>
            <person name="Poggeler S."/>
            <person name="Quandt C.A."/>
            <person name="Sperisen C."/>
            <person name="Tritt A."/>
            <person name="Tisserant E."/>
            <person name="Crous P.W."/>
            <person name="Henrissat B."/>
            <person name="Nehls U."/>
            <person name="Egli S."/>
            <person name="Spatafora J.W."/>
            <person name="Grigoriev I.V."/>
            <person name="Martin F.M."/>
        </authorList>
    </citation>
    <scope>NUCLEOTIDE SEQUENCE [LARGE SCALE GENOMIC DNA]</scope>
    <source>
        <strain evidence="1 2">CBS 459.81</strain>
    </source>
</reference>
<dbReference type="Proteomes" id="UP000250266">
    <property type="component" value="Unassembled WGS sequence"/>
</dbReference>
<organism evidence="1 2">
    <name type="scientific">Lepidopterella palustris CBS 459.81</name>
    <dbReference type="NCBI Taxonomy" id="1314670"/>
    <lineage>
        <taxon>Eukaryota</taxon>
        <taxon>Fungi</taxon>
        <taxon>Dikarya</taxon>
        <taxon>Ascomycota</taxon>
        <taxon>Pezizomycotina</taxon>
        <taxon>Dothideomycetes</taxon>
        <taxon>Pleosporomycetidae</taxon>
        <taxon>Mytilinidiales</taxon>
        <taxon>Argynnaceae</taxon>
        <taxon>Lepidopterella</taxon>
    </lineage>
</organism>
<protein>
    <submittedName>
        <fullName evidence="1">Uncharacterized protein</fullName>
    </submittedName>
</protein>
<dbReference type="EMBL" id="KV744867">
    <property type="protein sequence ID" value="OCK83192.1"/>
    <property type="molecule type" value="Genomic_DNA"/>
</dbReference>
<evidence type="ECO:0000313" key="1">
    <source>
        <dbReference type="EMBL" id="OCK83192.1"/>
    </source>
</evidence>
<proteinExistence type="predicted"/>
<accession>A0A8E2JI57</accession>
<evidence type="ECO:0000313" key="2">
    <source>
        <dbReference type="Proteomes" id="UP000250266"/>
    </source>
</evidence>
<dbReference type="AlphaFoldDB" id="A0A8E2JI57"/>
<name>A0A8E2JI57_9PEZI</name>
<sequence>MKESEIPEYAADLVRRIKTEDPNRTCPEGFSEGYGEKATCAVEHRAENSKRPELDLVEEKISHVSKSIYQLTVKQREEGPHTLEKGDEQYYDEATCTECVRQYESPEMSGLIRLFSDQIFFCSSRRAKFEWKKSDAFWDYADYHQPIKAIYVIISMLRGHTDGYP</sequence>